<feature type="compositionally biased region" description="Polar residues" evidence="9">
    <location>
        <begin position="176"/>
        <end position="188"/>
    </location>
</feature>
<dbReference type="PANTHER" id="PTHR46021:SF6">
    <property type="entry name" value="ARF-GAP WITH DUAL PH DOMAIN-CONTAINING PROTEIN 2"/>
    <property type="match status" value="1"/>
</dbReference>
<feature type="compositionally biased region" description="Basic residues" evidence="9">
    <location>
        <begin position="616"/>
        <end position="627"/>
    </location>
</feature>
<feature type="compositionally biased region" description="Polar residues" evidence="9">
    <location>
        <begin position="957"/>
        <end position="966"/>
    </location>
</feature>
<dbReference type="PROSITE" id="PS50003">
    <property type="entry name" value="PH_DOMAIN"/>
    <property type="match status" value="2"/>
</dbReference>
<dbReference type="Gene3D" id="2.30.29.30">
    <property type="entry name" value="Pleckstrin-homology domain (PH domain)/Phosphotyrosine-binding domain (PTB)"/>
    <property type="match status" value="2"/>
</dbReference>
<accession>A0A7J6DAJ0</accession>
<keyword evidence="3" id="KW-0963">Cytoplasm</keyword>
<evidence type="ECO:0000256" key="6">
    <source>
        <dbReference type="ARBA" id="ARBA00022771"/>
    </source>
</evidence>
<evidence type="ECO:0000256" key="2">
    <source>
        <dbReference type="ARBA" id="ARBA00022468"/>
    </source>
</evidence>
<dbReference type="SUPFAM" id="SSF52540">
    <property type="entry name" value="P-loop containing nucleoside triphosphate hydrolases"/>
    <property type="match status" value="1"/>
</dbReference>
<feature type="compositionally biased region" description="Basic and acidic residues" evidence="9">
    <location>
        <begin position="485"/>
        <end position="521"/>
    </location>
</feature>
<keyword evidence="13" id="KW-1185">Reference proteome</keyword>
<dbReference type="InterPro" id="IPR037849">
    <property type="entry name" value="PH1_ADAP"/>
</dbReference>
<dbReference type="InterPro" id="IPR027417">
    <property type="entry name" value="P-loop_NTPase"/>
</dbReference>
<dbReference type="EMBL" id="JAAMOB010000003">
    <property type="protein sequence ID" value="KAF4116209.1"/>
    <property type="molecule type" value="Genomic_DNA"/>
</dbReference>
<dbReference type="FunFam" id="2.30.29.30:FF:000080">
    <property type="entry name" value="Arf-GAP with dual PH domain-containing protein 1"/>
    <property type="match status" value="1"/>
</dbReference>
<dbReference type="FunFam" id="1.10.220.150:FF:000011">
    <property type="entry name" value="Arf-GAP with dual PH domain-containing protein 1"/>
    <property type="match status" value="1"/>
</dbReference>
<reference evidence="12 13" key="1">
    <citation type="submission" date="2020-04" db="EMBL/GenBank/DDBJ databases">
        <title>Chromosome-level genome assembly of a cyprinid fish Onychostoma macrolepis by integration of Nanopore Sequencing, Bionano and Hi-C technology.</title>
        <authorList>
            <person name="Wang D."/>
        </authorList>
    </citation>
    <scope>NUCLEOTIDE SEQUENCE [LARGE SCALE GENOMIC DNA]</scope>
    <source>
        <strain evidence="12">SWU-2019</strain>
        <tissue evidence="12">Muscle</tissue>
    </source>
</reference>
<dbReference type="CDD" id="cd08844">
    <property type="entry name" value="ArfGap_ADAP2"/>
    <property type="match status" value="1"/>
</dbReference>
<keyword evidence="6 8" id="KW-0863">Zinc-finger</keyword>
<dbReference type="CDD" id="cd01251">
    <property type="entry name" value="PH2_ADAP"/>
    <property type="match status" value="1"/>
</dbReference>
<dbReference type="GO" id="GO:0005096">
    <property type="term" value="F:GTPase activator activity"/>
    <property type="evidence" value="ECO:0007669"/>
    <property type="project" value="UniProtKB-KW"/>
</dbReference>
<dbReference type="GO" id="GO:0008270">
    <property type="term" value="F:zinc ion binding"/>
    <property type="evidence" value="ECO:0007669"/>
    <property type="project" value="UniProtKB-KW"/>
</dbReference>
<dbReference type="SUPFAM" id="SSF57863">
    <property type="entry name" value="ArfGap/RecO-like zinc finger"/>
    <property type="match status" value="1"/>
</dbReference>
<feature type="compositionally biased region" description="Low complexity" evidence="9">
    <location>
        <begin position="1158"/>
        <end position="1169"/>
    </location>
</feature>
<dbReference type="InterPro" id="IPR001849">
    <property type="entry name" value="PH_domain"/>
</dbReference>
<feature type="region of interest" description="Disordered" evidence="9">
    <location>
        <begin position="1515"/>
        <end position="1583"/>
    </location>
</feature>
<feature type="region of interest" description="Disordered" evidence="9">
    <location>
        <begin position="903"/>
        <end position="994"/>
    </location>
</feature>
<dbReference type="GO" id="GO:0016887">
    <property type="term" value="F:ATP hydrolysis activity"/>
    <property type="evidence" value="ECO:0007669"/>
    <property type="project" value="InterPro"/>
</dbReference>
<feature type="compositionally biased region" description="Basic and acidic residues" evidence="9">
    <location>
        <begin position="635"/>
        <end position="652"/>
    </location>
</feature>
<feature type="compositionally biased region" description="Basic and acidic residues" evidence="9">
    <location>
        <begin position="209"/>
        <end position="218"/>
    </location>
</feature>
<dbReference type="InterPro" id="IPR003959">
    <property type="entry name" value="ATPase_AAA_core"/>
</dbReference>
<feature type="domain" description="PH" evidence="10">
    <location>
        <begin position="1914"/>
        <end position="2015"/>
    </location>
</feature>
<feature type="region of interest" description="Disordered" evidence="9">
    <location>
        <begin position="40"/>
        <end position="224"/>
    </location>
</feature>
<dbReference type="SMART" id="SM00233">
    <property type="entry name" value="PH"/>
    <property type="match status" value="2"/>
</dbReference>
<dbReference type="PRINTS" id="PR00405">
    <property type="entry name" value="REVINTRACTNG"/>
</dbReference>
<evidence type="ECO:0000256" key="5">
    <source>
        <dbReference type="ARBA" id="ARBA00022737"/>
    </source>
</evidence>
<feature type="compositionally biased region" description="Basic residues" evidence="9">
    <location>
        <begin position="199"/>
        <end position="208"/>
    </location>
</feature>
<dbReference type="SMART" id="SM00105">
    <property type="entry name" value="ArfGap"/>
    <property type="match status" value="1"/>
</dbReference>
<dbReference type="InterPro" id="IPR011993">
    <property type="entry name" value="PH-like_dom_sf"/>
</dbReference>
<evidence type="ECO:0000256" key="9">
    <source>
        <dbReference type="SAM" id="MobiDB-lite"/>
    </source>
</evidence>
<sequence length="2161" mass="242796">MAGAVAMAAVIEDFEGQPCKKLRKDGDAPSVKTITNYFMPKPVEKPFSPPRSNNIMDYFKRTSPAQELKSCSLVAKESSPQPSEQASREIPGKPIRGQGQKRTRKAKDNKKSKEEDAQVVTDDVVLIESPSESFVKESKTAVLPAQTCHDASSDKESDIRKNVTEPDPDVLMIKNSAESSEQRPSLNQSRRKDCANRKSAVRRNRKAKGVCEETKECDADAQEPVCETKLEESAEKKSGTVTISFKDFVQNQSQEQEESNVIPMTDTADTSSEGNPCNDQSGSAVGPLQVSPRTLTIQAEVHPISPDHLESVKVAKELKVASIFSGKKKSKSKEDKSLSDPVPESKPDVLPDRKRKSNVVLLEEDLELDVVESSSIPKSTEAERKQFMNAFKQPSLDGFKSKTNKGQSKQNQVQEKVLEAADNQPEKSLESKTEEKSIENKTEVTSSEQHDEQKSCPGDKKKQIRKSGKKGQAKKAEDAQAATPKPEEPPTEVDKDSSPAHNDNGEKAVRELRRSTRELSRRQSAVVLNTAPQKKERQEDTKKDDENQNTPSPSLASAPKSQRPKRGMYTAEMLCPPDMKGSPIRMRITRVFPSSATKAGDFEISSPLSTQELNAVKKRKQARKLVQKAKALQQSKKDTNKEKDTVRRSTRSKESIINYCEDEDSVVFLEESKSTPVTSQENDKSQKKLRSLNEVLGKNTSQNKTPKTPATSKVAPLFGEKKAQRPSTVISIFDDSSREASENSQDDEQFRAKREFLKSGLPESFKKQIAKTAASREAYSQACASFQTVVHVQQRAADCSVWNLQWPTNPFLSCLKESYNLPSVPLMSLEMFLGYATVPAKRAGCHQMSCCRRSEFSEPIRLHLLEEMRISNPSFPHQRFFTWFVKRREDCILQASASELEGESKVSCPAESSDGVGRKRKRVDEGETTGKVGKKPKSNRTEGDVIVIEESPPSGGQAAQNVSDTVPSGRRRRGRSLRQKQKEEPKPAELISPVGNQNDVVIIVDAPVPENSSTEDRVKEDVLWTEKYQPQHSSEVIGNMESVWRLHSWLKEWKLRADREEKRKQQEKKQEEDSNDSWIIGEGLDETEDHLCNTLLITGPTGVGKTAAVYACAQELGFKVFEVNSSSQRSGRQILSQLKEATQSHQVDIQGVNAQKPSYFSNYSSNSTTVKPGNSPRKLNSPRRVVSSPRKPPQSPRSASSRRGGLVPTSLASFFKAGGRETNSQDKKTQPVLKACPKKSAKVKEADSKECPGGTSAGTKISTEDQDKRTATSLILFEEVDIIFDDDAGFLAAIKHFMTTTKRPVILTTSDPIFGAAFDGYFEEIHFKSPSVEDVSSYLQLLCLAENMRTDTKDLSCLLDWNRCDIRQSLLHMQFWACSGGGQQVHRPLPSSELTGDVKSDIHHQSVKTQDVNEDKLPPCHTACTESLLGIRNMQTENIADFLLKHESSVIDSVRCWDLLSEVHRRGVNLLYSNMESLLPLPTRLLPQSTLKSQPTPNPQSHPEQVPQTVRLEILEEPSDDGSPLKVSSRMRGRKKMAIDNKDVFQSDSESEDDFLSLQKNSRDPAQSTNVDPANVSKAEPINPRRVVLSEAERKKSKPVMQCLSSLAEYMDHMSFLDSSLHYQPLQTEGSCRPQVFGWTGAEVKSGMTDDIRLECVSRVNGVNVNEIHAALGHLSFRKCQAIVSEAWDRAQQLEEEIRREAEEELTLPVAPHKDGFSLTQTTPCDPRVMERRSEEMKSMLSRSAGTLGNQAAAALDYLPSLRAICRSEKLKEQGKIKRSISLMANREKNKKTLLELAKLPENSCCADCGAADPDWASYTLGIFVCLNCSGTHRNLPSISRIKSIRLDFWDDELVHFMKANGNRTAKNFYEKSVPVFYYHPQPDDCEVLREQWIRAKYERMEFTEEKTERPYTAGVYEGMLWKKGKDNGQFLERKFVLSVHDFTLKYYKEDESKGPKATISVKNLNATFQPEKTGHAHGLQITYSVDDHTRNLFVYHKNGREIVNWFNAIRAIRHVYLKTAFPTASDGDLIPWITRSYLKEGYMEKTGPLQREPFKKRWFILDSLDRKLLYFKTQLDAIELGVVFIGSENHGYSVRECVPKGTRGNKWKCGVIVETPDRQFVFMCEQERDQREWVEALKTVISKPMMPQHYTTEANIRRRR</sequence>
<dbReference type="InterPro" id="IPR003593">
    <property type="entry name" value="AAA+_ATPase"/>
</dbReference>
<dbReference type="PROSITE" id="PS50115">
    <property type="entry name" value="ARFGAP"/>
    <property type="match status" value="1"/>
</dbReference>
<dbReference type="SUPFAM" id="SSF50729">
    <property type="entry name" value="PH domain-like"/>
    <property type="match status" value="2"/>
</dbReference>
<dbReference type="GO" id="GO:0007507">
    <property type="term" value="P:heart development"/>
    <property type="evidence" value="ECO:0007669"/>
    <property type="project" value="TreeGrafter"/>
</dbReference>
<feature type="compositionally biased region" description="Basic residues" evidence="9">
    <location>
        <begin position="969"/>
        <end position="979"/>
    </location>
</feature>
<feature type="region of interest" description="Disordered" evidence="9">
    <location>
        <begin position="1148"/>
        <end position="1264"/>
    </location>
</feature>
<dbReference type="InterPro" id="IPR038508">
    <property type="entry name" value="ArfGAP_dom_sf"/>
</dbReference>
<dbReference type="SMART" id="SM00382">
    <property type="entry name" value="AAA"/>
    <property type="match status" value="1"/>
</dbReference>
<evidence type="ECO:0000256" key="7">
    <source>
        <dbReference type="ARBA" id="ARBA00022833"/>
    </source>
</evidence>
<dbReference type="Pfam" id="PF01412">
    <property type="entry name" value="ArfGap"/>
    <property type="match status" value="1"/>
</dbReference>
<feature type="compositionally biased region" description="Polar residues" evidence="9">
    <location>
        <begin position="404"/>
        <end position="414"/>
    </location>
</feature>
<feature type="compositionally biased region" description="Basic residues" evidence="9">
    <location>
        <begin position="462"/>
        <end position="473"/>
    </location>
</feature>
<keyword evidence="2" id="KW-0343">GTPase activation</keyword>
<evidence type="ECO:0000259" key="10">
    <source>
        <dbReference type="PROSITE" id="PS50003"/>
    </source>
</evidence>
<protein>
    <submittedName>
        <fullName evidence="12">Uncharacterized protein</fullName>
    </submittedName>
</protein>
<name>A0A7J6DAJ0_9TELE</name>
<feature type="compositionally biased region" description="Basic residues" evidence="9">
    <location>
        <begin position="99"/>
        <end position="108"/>
    </location>
</feature>
<feature type="compositionally biased region" description="Basic and acidic residues" evidence="9">
    <location>
        <begin position="151"/>
        <end position="164"/>
    </location>
</feature>
<dbReference type="PANTHER" id="PTHR46021">
    <property type="entry name" value="ARF-GAP WITH DUAL PH DOMAIN-CONTAINING PROTEIN 1-LIKE PROTEIN"/>
    <property type="match status" value="1"/>
</dbReference>
<feature type="compositionally biased region" description="Basic and acidic residues" evidence="9">
    <location>
        <begin position="416"/>
        <end position="461"/>
    </location>
</feature>
<dbReference type="GO" id="GO:0005737">
    <property type="term" value="C:cytoplasm"/>
    <property type="evidence" value="ECO:0007669"/>
    <property type="project" value="UniProtKB-SubCell"/>
</dbReference>
<dbReference type="Pfam" id="PF00004">
    <property type="entry name" value="AAA"/>
    <property type="match status" value="1"/>
</dbReference>
<evidence type="ECO:0000313" key="12">
    <source>
        <dbReference type="EMBL" id="KAF4116209.1"/>
    </source>
</evidence>
<evidence type="ECO:0000256" key="8">
    <source>
        <dbReference type="PROSITE-ProRule" id="PRU00288"/>
    </source>
</evidence>
<feature type="region of interest" description="Disordered" evidence="9">
    <location>
        <begin position="372"/>
        <end position="582"/>
    </location>
</feature>
<comment type="caution">
    <text evidence="12">The sequence shown here is derived from an EMBL/GenBank/DDBJ whole genome shotgun (WGS) entry which is preliminary data.</text>
</comment>
<gene>
    <name evidence="12" type="ORF">G5714_003698</name>
</gene>
<dbReference type="InterPro" id="IPR037851">
    <property type="entry name" value="PH2_ADAP"/>
</dbReference>
<dbReference type="GO" id="GO:1902936">
    <property type="term" value="F:phosphatidylinositol bisphosphate binding"/>
    <property type="evidence" value="ECO:0007669"/>
    <property type="project" value="InterPro"/>
</dbReference>
<dbReference type="FunFam" id="2.30.29.30:FF:000099">
    <property type="entry name" value="Arf-GAP with dual PH domain-containing protein 1"/>
    <property type="match status" value="1"/>
</dbReference>
<feature type="compositionally biased region" description="Basic and acidic residues" evidence="9">
    <location>
        <begin position="332"/>
        <end position="352"/>
    </location>
</feature>
<proteinExistence type="predicted"/>
<evidence type="ECO:0000313" key="13">
    <source>
        <dbReference type="Proteomes" id="UP000579812"/>
    </source>
</evidence>
<evidence type="ECO:0000259" key="11">
    <source>
        <dbReference type="PROSITE" id="PS50115"/>
    </source>
</evidence>
<dbReference type="Pfam" id="PF00169">
    <property type="entry name" value="PH"/>
    <property type="match status" value="2"/>
</dbReference>
<feature type="region of interest" description="Disordered" evidence="9">
    <location>
        <begin position="595"/>
        <end position="652"/>
    </location>
</feature>
<keyword evidence="4" id="KW-0479">Metal-binding</keyword>
<feature type="domain" description="Arf-GAP" evidence="11">
    <location>
        <begin position="1791"/>
        <end position="1911"/>
    </location>
</feature>
<dbReference type="GO" id="GO:0005524">
    <property type="term" value="F:ATP binding"/>
    <property type="evidence" value="ECO:0007669"/>
    <property type="project" value="InterPro"/>
</dbReference>
<dbReference type="GO" id="GO:0005547">
    <property type="term" value="F:phosphatidylinositol-3,4,5-trisphosphate binding"/>
    <property type="evidence" value="ECO:0007669"/>
    <property type="project" value="TreeGrafter"/>
</dbReference>
<dbReference type="InterPro" id="IPR037278">
    <property type="entry name" value="ARFGAP/RecO"/>
</dbReference>
<evidence type="ECO:0000256" key="4">
    <source>
        <dbReference type="ARBA" id="ARBA00022723"/>
    </source>
</evidence>
<evidence type="ECO:0000256" key="1">
    <source>
        <dbReference type="ARBA" id="ARBA00004496"/>
    </source>
</evidence>
<dbReference type="Proteomes" id="UP000579812">
    <property type="component" value="Unassembled WGS sequence"/>
</dbReference>
<dbReference type="InterPro" id="IPR052589">
    <property type="entry name" value="Arf-GAP_dual-PH_domain"/>
</dbReference>
<dbReference type="GO" id="GO:0005886">
    <property type="term" value="C:plasma membrane"/>
    <property type="evidence" value="ECO:0007669"/>
    <property type="project" value="TreeGrafter"/>
</dbReference>
<keyword evidence="7" id="KW-0862">Zinc</keyword>
<evidence type="ECO:0000256" key="3">
    <source>
        <dbReference type="ARBA" id="ARBA00022490"/>
    </source>
</evidence>
<dbReference type="Gene3D" id="1.10.220.150">
    <property type="entry name" value="Arf GTPase activating protein"/>
    <property type="match status" value="1"/>
</dbReference>
<dbReference type="InterPro" id="IPR001164">
    <property type="entry name" value="ArfGAP_dom"/>
</dbReference>
<dbReference type="CDD" id="cd13252">
    <property type="entry name" value="PH1_ADAP"/>
    <property type="match status" value="1"/>
</dbReference>
<dbReference type="Gene3D" id="3.40.50.300">
    <property type="entry name" value="P-loop containing nucleotide triphosphate hydrolases"/>
    <property type="match status" value="2"/>
</dbReference>
<organism evidence="12 13">
    <name type="scientific">Onychostoma macrolepis</name>
    <dbReference type="NCBI Taxonomy" id="369639"/>
    <lineage>
        <taxon>Eukaryota</taxon>
        <taxon>Metazoa</taxon>
        <taxon>Chordata</taxon>
        <taxon>Craniata</taxon>
        <taxon>Vertebrata</taxon>
        <taxon>Euteleostomi</taxon>
        <taxon>Actinopterygii</taxon>
        <taxon>Neopterygii</taxon>
        <taxon>Teleostei</taxon>
        <taxon>Ostariophysi</taxon>
        <taxon>Cypriniformes</taxon>
        <taxon>Cyprinidae</taxon>
        <taxon>Acrossocheilinae</taxon>
        <taxon>Onychostoma</taxon>
    </lineage>
</organism>
<feature type="compositionally biased region" description="Basic and acidic residues" evidence="9">
    <location>
        <begin position="533"/>
        <end position="546"/>
    </location>
</feature>
<feature type="region of interest" description="Disordered" evidence="9">
    <location>
        <begin position="248"/>
        <end position="291"/>
    </location>
</feature>
<feature type="region of interest" description="Disordered" evidence="9">
    <location>
        <begin position="325"/>
        <end position="357"/>
    </location>
</feature>
<feature type="compositionally biased region" description="Polar residues" evidence="9">
    <location>
        <begin position="267"/>
        <end position="283"/>
    </location>
</feature>
<keyword evidence="5" id="KW-0677">Repeat</keyword>
<feature type="domain" description="PH" evidence="10">
    <location>
        <begin position="2037"/>
        <end position="2143"/>
    </location>
</feature>
<comment type="subcellular location">
    <subcellularLocation>
        <location evidence="1">Cytoplasm</location>
    </subcellularLocation>
</comment>